<reference evidence="5" key="1">
    <citation type="submission" date="2019-12" db="EMBL/GenBank/DDBJ databases">
        <authorList>
            <person name="Scholes J."/>
        </authorList>
    </citation>
    <scope>NUCLEOTIDE SEQUENCE</scope>
</reference>
<feature type="compositionally biased region" description="Pro residues" evidence="2">
    <location>
        <begin position="202"/>
        <end position="243"/>
    </location>
</feature>
<proteinExistence type="predicted"/>
<organism evidence="5 6">
    <name type="scientific">Striga hermonthica</name>
    <name type="common">Purple witchweed</name>
    <name type="synonym">Buchnera hermonthica</name>
    <dbReference type="NCBI Taxonomy" id="68872"/>
    <lineage>
        <taxon>Eukaryota</taxon>
        <taxon>Viridiplantae</taxon>
        <taxon>Streptophyta</taxon>
        <taxon>Embryophyta</taxon>
        <taxon>Tracheophyta</taxon>
        <taxon>Spermatophyta</taxon>
        <taxon>Magnoliopsida</taxon>
        <taxon>eudicotyledons</taxon>
        <taxon>Gunneridae</taxon>
        <taxon>Pentapetalae</taxon>
        <taxon>asterids</taxon>
        <taxon>lamiids</taxon>
        <taxon>Lamiales</taxon>
        <taxon>Orobanchaceae</taxon>
        <taxon>Buchnereae</taxon>
        <taxon>Striga</taxon>
    </lineage>
</organism>
<evidence type="ECO:0000259" key="4">
    <source>
        <dbReference type="SMART" id="SM00856"/>
    </source>
</evidence>
<dbReference type="Pfam" id="PF04043">
    <property type="entry name" value="PMEI"/>
    <property type="match status" value="1"/>
</dbReference>
<keyword evidence="6" id="KW-1185">Reference proteome</keyword>
<protein>
    <submittedName>
        <fullName evidence="5">Plant invertase/pectin methylesterase inhibitor superfamily protein</fullName>
    </submittedName>
</protein>
<dbReference type="CDD" id="cd15798">
    <property type="entry name" value="PMEI-like_3"/>
    <property type="match status" value="1"/>
</dbReference>
<evidence type="ECO:0000313" key="5">
    <source>
        <dbReference type="EMBL" id="CAA0817162.1"/>
    </source>
</evidence>
<dbReference type="InterPro" id="IPR035513">
    <property type="entry name" value="Invertase/methylesterase_inhib"/>
</dbReference>
<evidence type="ECO:0000256" key="1">
    <source>
        <dbReference type="ARBA" id="ARBA00022729"/>
    </source>
</evidence>
<evidence type="ECO:0000256" key="3">
    <source>
        <dbReference type="SAM" id="SignalP"/>
    </source>
</evidence>
<dbReference type="PANTHER" id="PTHR31080">
    <property type="entry name" value="PECTINESTERASE INHIBITOR-LIKE"/>
    <property type="match status" value="1"/>
</dbReference>
<evidence type="ECO:0000256" key="2">
    <source>
        <dbReference type="SAM" id="MobiDB-lite"/>
    </source>
</evidence>
<feature type="signal peptide" evidence="3">
    <location>
        <begin position="1"/>
        <end position="23"/>
    </location>
</feature>
<accession>A0A9N7MVI0</accession>
<comment type="caution">
    <text evidence="5">The sequence shown here is derived from an EMBL/GenBank/DDBJ whole genome shotgun (WGS) entry which is preliminary data.</text>
</comment>
<evidence type="ECO:0000313" key="6">
    <source>
        <dbReference type="Proteomes" id="UP001153555"/>
    </source>
</evidence>
<sequence>MKASPLLVAAVVVAAALFLNTAAYPPLSPPPNPNTYKNFVRAQCNDTKVQYHALCYQTLAPCANSIHGNLGKLTHQALKISSARVQAMASCISGQKRTAYGEDNNITKALGDCNTTLAAAQSYIQQSLQQMESPAPPKQGGIVGANVETWVSAAITYEETCLDSLKQYSTNATSGAWQTCNSKYLVENVTSNALAFLNKYYAPPPPPHHPPPPPHHPPPPPHHPPPPPHHPPPPPPPPPPPKY</sequence>
<dbReference type="GO" id="GO:0004857">
    <property type="term" value="F:enzyme inhibitor activity"/>
    <property type="evidence" value="ECO:0007669"/>
    <property type="project" value="InterPro"/>
</dbReference>
<dbReference type="InterPro" id="IPR051955">
    <property type="entry name" value="PME_Inhibitor"/>
</dbReference>
<keyword evidence="1 3" id="KW-0732">Signal</keyword>
<gene>
    <name evidence="5" type="ORF">SHERM_16833</name>
</gene>
<feature type="domain" description="Pectinesterase inhibitor" evidence="4">
    <location>
        <begin position="35"/>
        <end position="196"/>
    </location>
</feature>
<feature type="chain" id="PRO_5040229613" evidence="3">
    <location>
        <begin position="24"/>
        <end position="243"/>
    </location>
</feature>
<dbReference type="SUPFAM" id="SSF101148">
    <property type="entry name" value="Plant invertase/pectin methylesterase inhibitor"/>
    <property type="match status" value="1"/>
</dbReference>
<dbReference type="SMART" id="SM00856">
    <property type="entry name" value="PMEI"/>
    <property type="match status" value="1"/>
</dbReference>
<dbReference type="AlphaFoldDB" id="A0A9N7MVI0"/>
<dbReference type="Proteomes" id="UP001153555">
    <property type="component" value="Unassembled WGS sequence"/>
</dbReference>
<dbReference type="NCBIfam" id="TIGR01614">
    <property type="entry name" value="PME_inhib"/>
    <property type="match status" value="1"/>
</dbReference>
<dbReference type="EMBL" id="CACSLK010015718">
    <property type="protein sequence ID" value="CAA0817162.1"/>
    <property type="molecule type" value="Genomic_DNA"/>
</dbReference>
<dbReference type="Gene3D" id="1.20.140.40">
    <property type="entry name" value="Invertase/pectin methylesterase inhibitor family protein"/>
    <property type="match status" value="1"/>
</dbReference>
<dbReference type="InterPro" id="IPR006501">
    <property type="entry name" value="Pectinesterase_inhib_dom"/>
</dbReference>
<dbReference type="PANTHER" id="PTHR31080:SF87">
    <property type="entry name" value="PECTINESTERASE INHIBITOR 7"/>
    <property type="match status" value="1"/>
</dbReference>
<name>A0A9N7MVI0_STRHE</name>
<dbReference type="OrthoDB" id="10400511at2759"/>
<feature type="region of interest" description="Disordered" evidence="2">
    <location>
        <begin position="201"/>
        <end position="243"/>
    </location>
</feature>